<feature type="chain" id="PRO_5046850100" description="Transporter" evidence="1">
    <location>
        <begin position="26"/>
        <end position="265"/>
    </location>
</feature>
<reference evidence="2 3" key="1">
    <citation type="submission" date="2021-08" db="EMBL/GenBank/DDBJ databases">
        <authorList>
            <person name="Peeters C."/>
        </authorList>
    </citation>
    <scope>NUCLEOTIDE SEQUENCE [LARGE SCALE GENOMIC DNA]</scope>
    <source>
        <strain evidence="2 3">LMG 23992</strain>
    </source>
</reference>
<comment type="caution">
    <text evidence="2">The sequence shown here is derived from an EMBL/GenBank/DDBJ whole genome shotgun (WGS) entry which is preliminary data.</text>
</comment>
<name>A0ABN7ZFA9_9BURK</name>
<organism evidence="2 3">
    <name type="scientific">Cupriavidus laharis</name>
    <dbReference type="NCBI Taxonomy" id="151654"/>
    <lineage>
        <taxon>Bacteria</taxon>
        <taxon>Pseudomonadati</taxon>
        <taxon>Pseudomonadota</taxon>
        <taxon>Betaproteobacteria</taxon>
        <taxon>Burkholderiales</taxon>
        <taxon>Burkholderiaceae</taxon>
        <taxon>Cupriavidus</taxon>
    </lineage>
</organism>
<proteinExistence type="predicted"/>
<feature type="signal peptide" evidence="1">
    <location>
        <begin position="1"/>
        <end position="25"/>
    </location>
</feature>
<evidence type="ECO:0000313" key="3">
    <source>
        <dbReference type="Proteomes" id="UP000727654"/>
    </source>
</evidence>
<keyword evidence="3" id="KW-1185">Reference proteome</keyword>
<accession>A0ABN7ZFA9</accession>
<sequence length="265" mass="28389">MPTRRLAAMLAAAFCAAGMVRAAAAQDKADDANKSNNPLNLAASFNIQNYYTPRLYGSNAHTSDFLLRPTIPLAPGSLVGVPQIVRGTVPVSTRPRADGSYETGLGDINLFDIFLLRESGTQLGVGPLLTIPTATDPSLGTGKWQAGVAGVAVHATRARLLGMLLQWQHSFAGQSSRPTVQSLTAQPFVIVNLPEGWYLRSTGIWTFDLQRDTFYIPAGLGAGKAWKEGTTIFNAFVEPQYTIAHHGSGVPQWTVFAGLNMTFGK</sequence>
<gene>
    <name evidence="2" type="ORF">LMG23992_05297</name>
</gene>
<evidence type="ECO:0000313" key="2">
    <source>
        <dbReference type="EMBL" id="CAG9184644.1"/>
    </source>
</evidence>
<dbReference type="Proteomes" id="UP000727654">
    <property type="component" value="Unassembled WGS sequence"/>
</dbReference>
<evidence type="ECO:0000256" key="1">
    <source>
        <dbReference type="SAM" id="SignalP"/>
    </source>
</evidence>
<protein>
    <recommendedName>
        <fullName evidence="4">Transporter</fullName>
    </recommendedName>
</protein>
<dbReference type="RefSeq" id="WP_224082726.1">
    <property type="nucleotide sequence ID" value="NZ_CAJZAI010000025.1"/>
</dbReference>
<evidence type="ECO:0008006" key="4">
    <source>
        <dbReference type="Google" id="ProtNLM"/>
    </source>
</evidence>
<dbReference type="EMBL" id="CAJZAI010000025">
    <property type="protein sequence ID" value="CAG9184644.1"/>
    <property type="molecule type" value="Genomic_DNA"/>
</dbReference>
<keyword evidence="1" id="KW-0732">Signal</keyword>